<protein>
    <submittedName>
        <fullName evidence="2 3">Uncharacterized protein</fullName>
    </submittedName>
</protein>
<accession>B7PV96</accession>
<dbReference type="Proteomes" id="UP000001555">
    <property type="component" value="Unassembled WGS sequence"/>
</dbReference>
<proteinExistence type="predicted"/>
<dbReference type="VEuPathDB" id="VectorBase:ISCW019930"/>
<dbReference type="EMBL" id="DS798293">
    <property type="protein sequence ID" value="EEC10518.1"/>
    <property type="molecule type" value="Genomic_DNA"/>
</dbReference>
<keyword evidence="1" id="KW-0812">Transmembrane</keyword>
<reference evidence="2 4" key="1">
    <citation type="submission" date="2008-03" db="EMBL/GenBank/DDBJ databases">
        <title>Annotation of Ixodes scapularis.</title>
        <authorList>
            <consortium name="Ixodes scapularis Genome Project Consortium"/>
            <person name="Caler E."/>
            <person name="Hannick L.I."/>
            <person name="Bidwell S."/>
            <person name="Joardar V."/>
            <person name="Thiagarajan M."/>
            <person name="Amedeo P."/>
            <person name="Galinsky K.J."/>
            <person name="Schobel S."/>
            <person name="Inman J."/>
            <person name="Hostetler J."/>
            <person name="Miller J."/>
            <person name="Hammond M."/>
            <person name="Megy K."/>
            <person name="Lawson D."/>
            <person name="Kodira C."/>
            <person name="Sutton G."/>
            <person name="Meyer J."/>
            <person name="Hill C.A."/>
            <person name="Birren B."/>
            <person name="Nene V."/>
            <person name="Collins F."/>
            <person name="Alarcon-Chaidez F."/>
            <person name="Wikel S."/>
            <person name="Strausberg R."/>
        </authorList>
    </citation>
    <scope>NUCLEOTIDE SEQUENCE [LARGE SCALE GENOMIC DNA]</scope>
    <source>
        <strain evidence="4">Wikel</strain>
        <strain evidence="2">Wikel colony</strain>
    </source>
</reference>
<evidence type="ECO:0000313" key="3">
    <source>
        <dbReference type="EnsemblMetazoa" id="ISCW019930-PA"/>
    </source>
</evidence>
<feature type="transmembrane region" description="Helical" evidence="1">
    <location>
        <begin position="50"/>
        <end position="69"/>
    </location>
</feature>
<dbReference type="OrthoDB" id="6485491at2759"/>
<dbReference type="InParanoid" id="B7PV96"/>
<name>B7PV96_IXOSC</name>
<organism>
    <name type="scientific">Ixodes scapularis</name>
    <name type="common">Black-legged tick</name>
    <name type="synonym">Deer tick</name>
    <dbReference type="NCBI Taxonomy" id="6945"/>
    <lineage>
        <taxon>Eukaryota</taxon>
        <taxon>Metazoa</taxon>
        <taxon>Ecdysozoa</taxon>
        <taxon>Arthropoda</taxon>
        <taxon>Chelicerata</taxon>
        <taxon>Arachnida</taxon>
        <taxon>Acari</taxon>
        <taxon>Parasitiformes</taxon>
        <taxon>Ixodida</taxon>
        <taxon>Ixodoidea</taxon>
        <taxon>Ixodidae</taxon>
        <taxon>Ixodinae</taxon>
        <taxon>Ixodes</taxon>
    </lineage>
</organism>
<dbReference type="VEuPathDB" id="VectorBase:ISCI019930"/>
<feature type="transmembrane region" description="Helical" evidence="1">
    <location>
        <begin position="100"/>
        <end position="120"/>
    </location>
</feature>
<dbReference type="VEuPathDB" id="VectorBase:ISCP_005478"/>
<dbReference type="OMA" id="WIPGYSM"/>
<reference evidence="3" key="2">
    <citation type="submission" date="2020-05" db="UniProtKB">
        <authorList>
            <consortium name="EnsemblMetazoa"/>
        </authorList>
    </citation>
    <scope>IDENTIFICATION</scope>
    <source>
        <strain evidence="3">wikel</strain>
    </source>
</reference>
<keyword evidence="1" id="KW-0472">Membrane</keyword>
<feature type="transmembrane region" description="Helical" evidence="1">
    <location>
        <begin position="126"/>
        <end position="148"/>
    </location>
</feature>
<evidence type="ECO:0000313" key="4">
    <source>
        <dbReference type="Proteomes" id="UP000001555"/>
    </source>
</evidence>
<dbReference type="HOGENOM" id="CLU_1290252_0_0_1"/>
<dbReference type="EnsemblMetazoa" id="ISCW019930-RA">
    <property type="protein sequence ID" value="ISCW019930-PA"/>
    <property type="gene ID" value="ISCW019930"/>
</dbReference>
<evidence type="ECO:0000256" key="1">
    <source>
        <dbReference type="SAM" id="Phobius"/>
    </source>
</evidence>
<keyword evidence="1" id="KW-1133">Transmembrane helix</keyword>
<dbReference type="EMBL" id="ABJB010944195">
    <property type="status" value="NOT_ANNOTATED_CDS"/>
    <property type="molecule type" value="Genomic_DNA"/>
</dbReference>
<gene>
    <name evidence="2" type="ORF">IscW_ISCW019930</name>
</gene>
<dbReference type="AlphaFoldDB" id="B7PV96"/>
<keyword evidence="4" id="KW-1185">Reference proteome</keyword>
<sequence>MLRAPPPISYGISLNSRLLLITGALLFVLGGTFAVTGVAMDDELKWCAGLGIMVLGVTVYTLIIMFAEVTGPPSGTDLSELKTVLKVKPASFHPNRMSRIVLFLAGVLFSSGSTMVVSGFKLSVPYLWIPGYSMSVIAFVVYTAVVLYGPLTITPGAIIVAFPHDTPPKPEISQVSTRWKEKTWNRSSGLDDYRGFLGFQKYANRPRGSTPQDP</sequence>
<dbReference type="PaxDb" id="6945-B7PV96"/>
<evidence type="ECO:0000313" key="2">
    <source>
        <dbReference type="EMBL" id="EEC10518.1"/>
    </source>
</evidence>